<dbReference type="RefSeq" id="WP_316560071.1">
    <property type="nucleotide sequence ID" value="NZ_CP131062.1"/>
</dbReference>
<reference evidence="1 2" key="1">
    <citation type="submission" date="2023-07" db="EMBL/GenBank/DDBJ databases">
        <title>Closed genome sequence of Methanimicrococcus sp. Es2.</title>
        <authorList>
            <person name="Protasov E."/>
            <person name="Platt K."/>
            <person name="Reeh H."/>
            <person name="Poehlein A."/>
            <person name="Daniel R."/>
            <person name="Brune A."/>
        </authorList>
    </citation>
    <scope>NUCLEOTIDE SEQUENCE [LARGE SCALE GENOMIC DNA]</scope>
    <source>
        <strain evidence="1 2">Es2</strain>
    </source>
</reference>
<proteinExistence type="predicted"/>
<sequence length="220" mass="25024">MNKTAVFISLFLIGILLSASVFIFAGNDFLNSNPENAFSNNQKDLLSLRNVTPENIDDKVYANEIIVNVSPEYIEYSKLAANSDLVIKGKVVEILPAWWTIEPEKQAESDEIPRIYHDVAIEVEEIYKGNLKDKNNLIYVRTLGGVVGDTIMITNLPEYYKGEEIMLYLVEDENSETKNVGPEHYFVLNKFGQFFIIQENTAVNAFGEFVNIQKELLPYL</sequence>
<gene>
    <name evidence="1" type="ORF">MmiEs2_07190</name>
</gene>
<dbReference type="Proteomes" id="UP001302662">
    <property type="component" value="Chromosome"/>
</dbReference>
<evidence type="ECO:0000313" key="2">
    <source>
        <dbReference type="Proteomes" id="UP001302662"/>
    </source>
</evidence>
<evidence type="ECO:0000313" key="1">
    <source>
        <dbReference type="EMBL" id="WNY28528.1"/>
    </source>
</evidence>
<dbReference type="AlphaFoldDB" id="A0AA96V937"/>
<dbReference type="EMBL" id="CP131062">
    <property type="protein sequence ID" value="WNY28528.1"/>
    <property type="molecule type" value="Genomic_DNA"/>
</dbReference>
<organism evidence="1 2">
    <name type="scientific">Methanimicrococcus stummii</name>
    <dbReference type="NCBI Taxonomy" id="3028294"/>
    <lineage>
        <taxon>Archaea</taxon>
        <taxon>Methanobacteriati</taxon>
        <taxon>Methanobacteriota</taxon>
        <taxon>Stenosarchaea group</taxon>
        <taxon>Methanomicrobia</taxon>
        <taxon>Methanosarcinales</taxon>
        <taxon>Methanosarcinaceae</taxon>
        <taxon>Methanimicrococcus</taxon>
    </lineage>
</organism>
<name>A0AA96V937_9EURY</name>
<protein>
    <submittedName>
        <fullName evidence="1">Uncharacterized protein</fullName>
    </submittedName>
</protein>
<dbReference type="GeneID" id="85197177"/>
<dbReference type="KEGG" id="mees:MmiEs2_07190"/>
<keyword evidence="2" id="KW-1185">Reference proteome</keyword>
<accession>A0AA96V937</accession>